<keyword evidence="7 13" id="KW-0406">Ion transport</keyword>
<keyword evidence="3 13" id="KW-0813">Transport</keyword>
<feature type="transmembrane region" description="Helical" evidence="13">
    <location>
        <begin position="114"/>
        <end position="137"/>
    </location>
</feature>
<accession>A0A8J4XV70</accession>
<dbReference type="InterPro" id="IPR006990">
    <property type="entry name" value="Tweety"/>
</dbReference>
<evidence type="ECO:0000256" key="8">
    <source>
        <dbReference type="ARBA" id="ARBA00023136"/>
    </source>
</evidence>
<comment type="caution">
    <text evidence="14">The sequence shown here is derived from an EMBL/GenBank/DDBJ whole genome shotgun (WGS) entry which is preliminary data.</text>
</comment>
<name>A0A8J4XV70_CHIOP</name>
<dbReference type="Pfam" id="PF04906">
    <property type="entry name" value="Tweety"/>
    <property type="match status" value="1"/>
</dbReference>
<keyword evidence="4" id="KW-1003">Cell membrane</keyword>
<evidence type="ECO:0000256" key="9">
    <source>
        <dbReference type="ARBA" id="ARBA00023173"/>
    </source>
</evidence>
<dbReference type="OrthoDB" id="187568at2759"/>
<dbReference type="GO" id="GO:0034707">
    <property type="term" value="C:chloride channel complex"/>
    <property type="evidence" value="ECO:0007669"/>
    <property type="project" value="UniProtKB-UniRule"/>
</dbReference>
<keyword evidence="5 13" id="KW-0812">Transmembrane</keyword>
<dbReference type="Proteomes" id="UP000770661">
    <property type="component" value="Unassembled WGS sequence"/>
</dbReference>
<keyword evidence="9 13" id="KW-0869">Chloride channel</keyword>
<comment type="similarity">
    <text evidence="2 13">Belongs to the tweety family.</text>
</comment>
<dbReference type="PANTHER" id="PTHR12424">
    <property type="entry name" value="TWEETY-RELATED"/>
    <property type="match status" value="1"/>
</dbReference>
<sequence length="222" mass="25742">MQVHSVVSEVRRVFWVEWFHNTPHVNLTLHPVNSTFNPFSPVYQEHLATDQSSIIFRDNTIATLNMIKDEDEDDNLEAALDLIAKRVRKECSEMEYRSQTYTTSISTEIAHRSLGIIGSIPAGLLILTLLILLLYLLTRCCDNRPRKPGSITCLKVTLVLFAILTLSTWLPKTWQDVCMRLKRVTKAANLIKKSALQDRLYQRLCEEIDEEFERLIFYTEVR</sequence>
<comment type="subcellular location">
    <subcellularLocation>
        <location evidence="1">Cell membrane</location>
        <topology evidence="1">Multi-pass membrane protein</topology>
    </subcellularLocation>
</comment>
<dbReference type="GO" id="GO:0072320">
    <property type="term" value="F:volume-sensitive chloride channel activity"/>
    <property type="evidence" value="ECO:0007669"/>
    <property type="project" value="TreeGrafter"/>
</dbReference>
<keyword evidence="8 13" id="KW-0472">Membrane</keyword>
<organism evidence="14 15">
    <name type="scientific">Chionoecetes opilio</name>
    <name type="common">Atlantic snow crab</name>
    <name type="synonym">Cancer opilio</name>
    <dbReference type="NCBI Taxonomy" id="41210"/>
    <lineage>
        <taxon>Eukaryota</taxon>
        <taxon>Metazoa</taxon>
        <taxon>Ecdysozoa</taxon>
        <taxon>Arthropoda</taxon>
        <taxon>Crustacea</taxon>
        <taxon>Multicrustacea</taxon>
        <taxon>Malacostraca</taxon>
        <taxon>Eumalacostraca</taxon>
        <taxon>Eucarida</taxon>
        <taxon>Decapoda</taxon>
        <taxon>Pleocyemata</taxon>
        <taxon>Brachyura</taxon>
        <taxon>Eubrachyura</taxon>
        <taxon>Majoidea</taxon>
        <taxon>Majidae</taxon>
        <taxon>Chionoecetes</taxon>
    </lineage>
</organism>
<dbReference type="GO" id="GO:0005229">
    <property type="term" value="F:intracellularly calcium-gated chloride channel activity"/>
    <property type="evidence" value="ECO:0007669"/>
    <property type="project" value="TreeGrafter"/>
</dbReference>
<dbReference type="AlphaFoldDB" id="A0A8J4XV70"/>
<comment type="caution">
    <text evidence="13">Lacks conserved residue(s) required for the propagation of feature annotation.</text>
</comment>
<evidence type="ECO:0000256" key="13">
    <source>
        <dbReference type="RuleBase" id="RU361114"/>
    </source>
</evidence>
<evidence type="ECO:0000313" key="15">
    <source>
        <dbReference type="Proteomes" id="UP000770661"/>
    </source>
</evidence>
<keyword evidence="15" id="KW-1185">Reference proteome</keyword>
<dbReference type="EMBL" id="JACEEZ010019858">
    <property type="protein sequence ID" value="KAG0715252.1"/>
    <property type="molecule type" value="Genomic_DNA"/>
</dbReference>
<dbReference type="GO" id="GO:0005886">
    <property type="term" value="C:plasma membrane"/>
    <property type="evidence" value="ECO:0007669"/>
    <property type="project" value="UniProtKB-SubCell"/>
</dbReference>
<keyword evidence="11 13" id="KW-0868">Chloride</keyword>
<keyword evidence="10" id="KW-0325">Glycoprotein</keyword>
<evidence type="ECO:0000256" key="4">
    <source>
        <dbReference type="ARBA" id="ARBA00022475"/>
    </source>
</evidence>
<evidence type="ECO:0000256" key="5">
    <source>
        <dbReference type="ARBA" id="ARBA00022692"/>
    </source>
</evidence>
<comment type="function">
    <text evidence="13">Probable chloride channel.</text>
</comment>
<evidence type="ECO:0000256" key="1">
    <source>
        <dbReference type="ARBA" id="ARBA00004651"/>
    </source>
</evidence>
<gene>
    <name evidence="14" type="primary">tty</name>
    <name evidence="14" type="ORF">GWK47_012349</name>
</gene>
<evidence type="ECO:0000256" key="10">
    <source>
        <dbReference type="ARBA" id="ARBA00023180"/>
    </source>
</evidence>
<keyword evidence="12 13" id="KW-0407">Ion channel</keyword>
<keyword evidence="6 13" id="KW-1133">Transmembrane helix</keyword>
<evidence type="ECO:0000313" key="14">
    <source>
        <dbReference type="EMBL" id="KAG0715252.1"/>
    </source>
</evidence>
<protein>
    <recommendedName>
        <fullName evidence="13">Protein tweety homolog</fullName>
    </recommendedName>
</protein>
<evidence type="ECO:0000256" key="3">
    <source>
        <dbReference type="ARBA" id="ARBA00022448"/>
    </source>
</evidence>
<evidence type="ECO:0000256" key="7">
    <source>
        <dbReference type="ARBA" id="ARBA00023065"/>
    </source>
</evidence>
<proteinExistence type="inferred from homology"/>
<evidence type="ECO:0000256" key="2">
    <source>
        <dbReference type="ARBA" id="ARBA00009849"/>
    </source>
</evidence>
<evidence type="ECO:0000256" key="12">
    <source>
        <dbReference type="ARBA" id="ARBA00023303"/>
    </source>
</evidence>
<evidence type="ECO:0000256" key="11">
    <source>
        <dbReference type="ARBA" id="ARBA00023214"/>
    </source>
</evidence>
<feature type="transmembrane region" description="Helical" evidence="13">
    <location>
        <begin position="149"/>
        <end position="170"/>
    </location>
</feature>
<evidence type="ECO:0000256" key="6">
    <source>
        <dbReference type="ARBA" id="ARBA00022989"/>
    </source>
</evidence>
<reference evidence="14" key="1">
    <citation type="submission" date="2020-07" db="EMBL/GenBank/DDBJ databases">
        <title>The High-quality genome of the commercially important snow crab, Chionoecetes opilio.</title>
        <authorList>
            <person name="Jeong J.-H."/>
            <person name="Ryu S."/>
        </authorList>
    </citation>
    <scope>NUCLEOTIDE SEQUENCE</scope>
    <source>
        <strain evidence="14">MADBK_172401_WGS</strain>
        <tissue evidence="14">Digestive gland</tissue>
    </source>
</reference>
<dbReference type="PANTHER" id="PTHR12424:SF8">
    <property type="entry name" value="PROTEIN TWEETY"/>
    <property type="match status" value="1"/>
</dbReference>